<keyword evidence="1" id="KW-0472">Membrane</keyword>
<feature type="transmembrane region" description="Helical" evidence="1">
    <location>
        <begin position="205"/>
        <end position="227"/>
    </location>
</feature>
<reference evidence="2 3" key="1">
    <citation type="submission" date="2020-08" db="EMBL/GenBank/DDBJ databases">
        <title>Genomic Encyclopedia of Type Strains, Phase IV (KMG-IV): sequencing the most valuable type-strain genomes for metagenomic binning, comparative biology and taxonomic classification.</title>
        <authorList>
            <person name="Goeker M."/>
        </authorList>
    </citation>
    <scope>NUCLEOTIDE SEQUENCE [LARGE SCALE GENOMIC DNA]</scope>
    <source>
        <strain evidence="2 3">DSM 44197</strain>
    </source>
</reference>
<feature type="transmembrane region" description="Helical" evidence="1">
    <location>
        <begin position="16"/>
        <end position="36"/>
    </location>
</feature>
<evidence type="ECO:0000256" key="1">
    <source>
        <dbReference type="SAM" id="Phobius"/>
    </source>
</evidence>
<protein>
    <submittedName>
        <fullName evidence="2">Uncharacterized protein</fullName>
    </submittedName>
</protein>
<feature type="transmembrane region" description="Helical" evidence="1">
    <location>
        <begin position="162"/>
        <end position="185"/>
    </location>
</feature>
<evidence type="ECO:0000313" key="3">
    <source>
        <dbReference type="Proteomes" id="UP000572680"/>
    </source>
</evidence>
<sequence length="231" mass="23903">MIALARFQLDGYVRSLRVLQPLVVIFLVVALVLSQWPSGETPEDTVEAATGTLGDVPAFLFFVWAWTARALLDAQPDVQRDLSAVAARRRDVPVLAGLLAAYTVNLVLGALALASPLLQSVLVGVPASALLTCVGLALLVNAAATALGAWTSRAVIPAPGTALLALLGALVAALLLGLGPLNPLAVPILDWVRAAHAGPAAFTDAYPGIALHLVLWTAVVGGGYAFVARRR</sequence>
<name>A0A7W3LJL9_ACTNM</name>
<comment type="caution">
    <text evidence="2">The sequence shown here is derived from an EMBL/GenBank/DDBJ whole genome shotgun (WGS) entry which is preliminary data.</text>
</comment>
<keyword evidence="3" id="KW-1185">Reference proteome</keyword>
<dbReference type="RefSeq" id="WP_182841810.1">
    <property type="nucleotide sequence ID" value="NZ_BAAALP010000003.1"/>
</dbReference>
<keyword evidence="1" id="KW-1133">Transmembrane helix</keyword>
<organism evidence="2 3">
    <name type="scientific">Actinomadura namibiensis</name>
    <dbReference type="NCBI Taxonomy" id="182080"/>
    <lineage>
        <taxon>Bacteria</taxon>
        <taxon>Bacillati</taxon>
        <taxon>Actinomycetota</taxon>
        <taxon>Actinomycetes</taxon>
        <taxon>Streptosporangiales</taxon>
        <taxon>Thermomonosporaceae</taxon>
        <taxon>Actinomadura</taxon>
    </lineage>
</organism>
<dbReference type="Proteomes" id="UP000572680">
    <property type="component" value="Unassembled WGS sequence"/>
</dbReference>
<gene>
    <name evidence="2" type="ORF">HNR61_000967</name>
</gene>
<keyword evidence="1" id="KW-0812">Transmembrane</keyword>
<dbReference type="AlphaFoldDB" id="A0A7W3LJL9"/>
<proteinExistence type="predicted"/>
<feature type="transmembrane region" description="Helical" evidence="1">
    <location>
        <begin position="92"/>
        <end position="115"/>
    </location>
</feature>
<dbReference type="EMBL" id="JACJIA010000001">
    <property type="protein sequence ID" value="MBA8949369.1"/>
    <property type="molecule type" value="Genomic_DNA"/>
</dbReference>
<accession>A0A7W3LJL9</accession>
<evidence type="ECO:0000313" key="2">
    <source>
        <dbReference type="EMBL" id="MBA8949369.1"/>
    </source>
</evidence>
<feature type="transmembrane region" description="Helical" evidence="1">
    <location>
        <begin position="127"/>
        <end position="150"/>
    </location>
</feature>
<feature type="transmembrane region" description="Helical" evidence="1">
    <location>
        <begin position="56"/>
        <end position="72"/>
    </location>
</feature>